<dbReference type="EMBL" id="FOLW01000011">
    <property type="protein sequence ID" value="SFD24869.1"/>
    <property type="molecule type" value="Genomic_DNA"/>
</dbReference>
<reference evidence="1 2" key="1">
    <citation type="submission" date="2016-10" db="EMBL/GenBank/DDBJ databases">
        <authorList>
            <person name="Varghese N."/>
            <person name="Submissions S."/>
        </authorList>
    </citation>
    <scope>NUCLEOTIDE SEQUENCE [LARGE SCALE GENOMIC DNA]</scope>
    <source>
        <strain evidence="1 2">DSM 5563</strain>
    </source>
</reference>
<organism evidence="1 2">
    <name type="scientific">Pragia fontium DSM 5563 = ATCC 49100</name>
    <dbReference type="NCBI Taxonomy" id="1122977"/>
    <lineage>
        <taxon>Bacteria</taxon>
        <taxon>Pseudomonadati</taxon>
        <taxon>Pseudomonadota</taxon>
        <taxon>Gammaproteobacteria</taxon>
        <taxon>Enterobacterales</taxon>
        <taxon>Budviciaceae</taxon>
        <taxon>Pragia</taxon>
    </lineage>
</organism>
<accession>A0AAJ4WCN9</accession>
<comment type="caution">
    <text evidence="1">The sequence shown here is derived from an EMBL/GenBank/DDBJ whole genome shotgun (WGS) entry which is preliminary data.</text>
</comment>
<dbReference type="AlphaFoldDB" id="A0AAJ4WCN9"/>
<evidence type="ECO:0000313" key="1">
    <source>
        <dbReference type="EMBL" id="SFD24869.1"/>
    </source>
</evidence>
<dbReference type="Gene3D" id="3.30.1490.300">
    <property type="match status" value="1"/>
</dbReference>
<dbReference type="InterPro" id="IPR005883">
    <property type="entry name" value="PilM"/>
</dbReference>
<sequence>MQVWQVGLDIQENGFYSLAVQRQRYGWQLRHWGYQPIATVQNQGASSVIPQQVISALKQWRQKLPKRVSVRMALPAGSILQQSIPMPAPPLSLQEQSWLVDASLNKLFPLAAKELAIDYRVLDYPESAGRVNQSIVVSAARRSEVDGWLQALAEADIFPEIIDTAPCVLRSMAQLAGVADNSLLFHQLPRQFLLVSPLEHAFLYRLMPNELMTCAERIESARQLYLLAGGERVQQVCYSGVDDGEGLPPSVDYWSPLVAIRQMSPPLPDTPHQWVLACGLALRQEDL</sequence>
<dbReference type="Pfam" id="PF11104">
    <property type="entry name" value="PilM_2"/>
    <property type="match status" value="1"/>
</dbReference>
<protein>
    <submittedName>
        <fullName evidence="1">Pilus assembly protein HofM</fullName>
    </submittedName>
</protein>
<gene>
    <name evidence="1" type="ORF">SAMN02745723_11121</name>
</gene>
<dbReference type="RefSeq" id="WP_074824179.1">
    <property type="nucleotide sequence ID" value="NZ_FOLW01000011.1"/>
</dbReference>
<proteinExistence type="predicted"/>
<dbReference type="Proteomes" id="UP000226420">
    <property type="component" value="Unassembled WGS sequence"/>
</dbReference>
<dbReference type="InterPro" id="IPR043129">
    <property type="entry name" value="ATPase_NBD"/>
</dbReference>
<dbReference type="SUPFAM" id="SSF53067">
    <property type="entry name" value="Actin-like ATPase domain"/>
    <property type="match status" value="1"/>
</dbReference>
<name>A0AAJ4WCN9_9GAMM</name>
<evidence type="ECO:0000313" key="2">
    <source>
        <dbReference type="Proteomes" id="UP000226420"/>
    </source>
</evidence>
<dbReference type="Gene3D" id="3.30.420.40">
    <property type="match status" value="1"/>
</dbReference>